<evidence type="ECO:0000256" key="1">
    <source>
        <dbReference type="SAM" id="MobiDB-lite"/>
    </source>
</evidence>
<proteinExistence type="predicted"/>
<organism evidence="3 4">
    <name type="scientific">Thalassotalea euphylliae</name>
    <dbReference type="NCBI Taxonomy" id="1655234"/>
    <lineage>
        <taxon>Bacteria</taxon>
        <taxon>Pseudomonadati</taxon>
        <taxon>Pseudomonadota</taxon>
        <taxon>Gammaproteobacteria</taxon>
        <taxon>Alteromonadales</taxon>
        <taxon>Colwelliaceae</taxon>
        <taxon>Thalassotalea</taxon>
    </lineage>
</organism>
<gene>
    <name evidence="3" type="ORF">DXX94_05285</name>
</gene>
<keyword evidence="4" id="KW-1185">Reference proteome</keyword>
<name>A0A3E0TZP6_9GAMM</name>
<feature type="compositionally biased region" description="Polar residues" evidence="1">
    <location>
        <begin position="163"/>
        <end position="183"/>
    </location>
</feature>
<comment type="caution">
    <text evidence="3">The sequence shown here is derived from an EMBL/GenBank/DDBJ whole genome shotgun (WGS) entry which is preliminary data.</text>
</comment>
<reference evidence="4" key="1">
    <citation type="submission" date="2018-08" db="EMBL/GenBank/DDBJ databases">
        <title>Thalassotalea euphylliae genome.</title>
        <authorList>
            <person name="Summers S."/>
            <person name="Rice S.A."/>
            <person name="Freckelton M.L."/>
            <person name="Nedved B.T."/>
            <person name="Hadfield M.G."/>
        </authorList>
    </citation>
    <scope>NUCLEOTIDE SEQUENCE [LARGE SCALE GENOMIC DNA]</scope>
    <source>
        <strain evidence="4">H3</strain>
    </source>
</reference>
<protein>
    <submittedName>
        <fullName evidence="3">DUF4381 domain-containing protein</fullName>
    </submittedName>
</protein>
<evidence type="ECO:0000313" key="4">
    <source>
        <dbReference type="Proteomes" id="UP000256899"/>
    </source>
</evidence>
<dbReference type="InterPro" id="IPR025489">
    <property type="entry name" value="DUF4381"/>
</dbReference>
<dbReference type="EMBL" id="QUOT01000001">
    <property type="protein sequence ID" value="REL30161.1"/>
    <property type="molecule type" value="Genomic_DNA"/>
</dbReference>
<feature type="transmembrane region" description="Helical" evidence="2">
    <location>
        <begin position="25"/>
        <end position="44"/>
    </location>
</feature>
<feature type="region of interest" description="Disordered" evidence="1">
    <location>
        <begin position="154"/>
        <end position="183"/>
    </location>
</feature>
<accession>A0A3E0TZP6</accession>
<keyword evidence="2" id="KW-0812">Transmembrane</keyword>
<keyword evidence="2" id="KW-1133">Transmembrane helix</keyword>
<evidence type="ECO:0000256" key="2">
    <source>
        <dbReference type="SAM" id="Phobius"/>
    </source>
</evidence>
<dbReference type="Proteomes" id="UP000256899">
    <property type="component" value="Unassembled WGS sequence"/>
</dbReference>
<evidence type="ECO:0000313" key="3">
    <source>
        <dbReference type="EMBL" id="REL30161.1"/>
    </source>
</evidence>
<dbReference type="Pfam" id="PF14316">
    <property type="entry name" value="DUF4381"/>
    <property type="match status" value="1"/>
</dbReference>
<dbReference type="RefSeq" id="WP_116014328.1">
    <property type="nucleotide sequence ID" value="NZ_QUOT01000001.1"/>
</dbReference>
<keyword evidence="2" id="KW-0472">Membrane</keyword>
<dbReference type="AlphaFoldDB" id="A0A3E0TZP6"/>
<sequence>MDPLAQLKDIHLPEQVTNLPIAPGWWLLLMLIIGFCIWAVLAFIRYRKVRKTQRQLLTALSSSATLESSNQLLKLALISYFPRQETASLFGRELRAFLVAALPLKKQASFEQLMPQDLSDIYQANTELSLDKFNQAIRFWLTHALPAKKHALAAANKNRDNKNTANESNVKQTMKTTTRGQDD</sequence>